<dbReference type="KEGG" id="spar:SPRG_04416"/>
<evidence type="ECO:0000313" key="2">
    <source>
        <dbReference type="EMBL" id="KDO30515.1"/>
    </source>
</evidence>
<dbReference type="GeneID" id="24126859"/>
<protein>
    <submittedName>
        <fullName evidence="2">Uncharacterized protein</fullName>
    </submittedName>
</protein>
<keyword evidence="3" id="KW-1185">Reference proteome</keyword>
<reference evidence="2 3" key="1">
    <citation type="journal article" date="2013" name="PLoS Genet.">
        <title>Distinctive expansion of potential virulence genes in the genome of the oomycete fish pathogen Saprolegnia parasitica.</title>
        <authorList>
            <person name="Jiang R.H."/>
            <person name="de Bruijn I."/>
            <person name="Haas B.J."/>
            <person name="Belmonte R."/>
            <person name="Lobach L."/>
            <person name="Christie J."/>
            <person name="van den Ackerveken G."/>
            <person name="Bottin A."/>
            <person name="Bulone V."/>
            <person name="Diaz-Moreno S.M."/>
            <person name="Dumas B."/>
            <person name="Fan L."/>
            <person name="Gaulin E."/>
            <person name="Govers F."/>
            <person name="Grenville-Briggs L.J."/>
            <person name="Horner N.R."/>
            <person name="Levin J.Z."/>
            <person name="Mammella M."/>
            <person name="Meijer H.J."/>
            <person name="Morris P."/>
            <person name="Nusbaum C."/>
            <person name="Oome S."/>
            <person name="Phillips A.J."/>
            <person name="van Rooyen D."/>
            <person name="Rzeszutek E."/>
            <person name="Saraiva M."/>
            <person name="Secombes C.J."/>
            <person name="Seidl M.F."/>
            <person name="Snel B."/>
            <person name="Stassen J.H."/>
            <person name="Sykes S."/>
            <person name="Tripathy S."/>
            <person name="van den Berg H."/>
            <person name="Vega-Arreguin J.C."/>
            <person name="Wawra S."/>
            <person name="Young S.K."/>
            <person name="Zeng Q."/>
            <person name="Dieguez-Uribeondo J."/>
            <person name="Russ C."/>
            <person name="Tyler B.M."/>
            <person name="van West P."/>
        </authorList>
    </citation>
    <scope>NUCLEOTIDE SEQUENCE [LARGE SCALE GENOMIC DNA]</scope>
    <source>
        <strain evidence="2 3">CBS 223.65</strain>
    </source>
</reference>
<dbReference type="AlphaFoldDB" id="A0A067CMQ1"/>
<dbReference type="EMBL" id="KK583201">
    <property type="protein sequence ID" value="KDO30515.1"/>
    <property type="molecule type" value="Genomic_DNA"/>
</dbReference>
<gene>
    <name evidence="2" type="ORF">SPRG_04416</name>
</gene>
<evidence type="ECO:0000256" key="1">
    <source>
        <dbReference type="SAM" id="Coils"/>
    </source>
</evidence>
<organism evidence="2 3">
    <name type="scientific">Saprolegnia parasitica (strain CBS 223.65)</name>
    <dbReference type="NCBI Taxonomy" id="695850"/>
    <lineage>
        <taxon>Eukaryota</taxon>
        <taxon>Sar</taxon>
        <taxon>Stramenopiles</taxon>
        <taxon>Oomycota</taxon>
        <taxon>Saprolegniomycetes</taxon>
        <taxon>Saprolegniales</taxon>
        <taxon>Saprolegniaceae</taxon>
        <taxon>Saprolegnia</taxon>
    </lineage>
</organism>
<feature type="coiled-coil region" evidence="1">
    <location>
        <begin position="29"/>
        <end position="63"/>
    </location>
</feature>
<dbReference type="Proteomes" id="UP000030745">
    <property type="component" value="Unassembled WGS sequence"/>
</dbReference>
<name>A0A067CMQ1_SAPPC</name>
<dbReference type="VEuPathDB" id="FungiDB:SPRG_04416"/>
<proteinExistence type="predicted"/>
<accession>A0A067CMQ1</accession>
<evidence type="ECO:0000313" key="3">
    <source>
        <dbReference type="Proteomes" id="UP000030745"/>
    </source>
</evidence>
<dbReference type="RefSeq" id="XP_012198730.1">
    <property type="nucleotide sequence ID" value="XM_012343340.1"/>
</dbReference>
<keyword evidence="1" id="KW-0175">Coiled coil</keyword>
<sequence>MLTPIVQHSAATTLPSTSSNVPIPVVAGIAALDVEQAELRTKVAELERSLVSARADIAKHEANSLFVQWLLQLLSPPAACDSKLFLCDDRPSFNLTQEAAQLEHLVAAYVERPTTALAAISAQLALVNKKCSCLVQEVAAERAKTQLLQQELEHTKSERDEAAHHFQRERDARVALSKQLTKMKQHAQYLQRDLNATRRSLIAEAHAPRVDQLTQQLAPIHAQHSVLEHAHNSTPRWSRSRTSCATCHAPRMRIGFHRSRGIQEIP</sequence>